<feature type="domain" description="Sialate O-acetylesterase" evidence="3">
    <location>
        <begin position="287"/>
        <end position="384"/>
    </location>
</feature>
<dbReference type="EMBL" id="CP042434">
    <property type="protein sequence ID" value="QEC71889.1"/>
    <property type="molecule type" value="Genomic_DNA"/>
</dbReference>
<dbReference type="GO" id="GO:0001681">
    <property type="term" value="F:sialate O-acetylesterase activity"/>
    <property type="evidence" value="ECO:0007669"/>
    <property type="project" value="InterPro"/>
</dbReference>
<evidence type="ECO:0000259" key="3">
    <source>
        <dbReference type="Pfam" id="PF03629"/>
    </source>
</evidence>
<dbReference type="PANTHER" id="PTHR22901:SF0">
    <property type="entry name" value="SIALATE O-ACETYLESTERASE"/>
    <property type="match status" value="1"/>
</dbReference>
<dbReference type="PANTHER" id="PTHR22901">
    <property type="entry name" value="SIALATE O-ACETYLESTERASE"/>
    <property type="match status" value="1"/>
</dbReference>
<dbReference type="InterPro" id="IPR039329">
    <property type="entry name" value="SIAE"/>
</dbReference>
<evidence type="ECO:0000256" key="2">
    <source>
        <dbReference type="SAM" id="MobiDB-lite"/>
    </source>
</evidence>
<dbReference type="GO" id="GO:0005975">
    <property type="term" value="P:carbohydrate metabolic process"/>
    <property type="evidence" value="ECO:0007669"/>
    <property type="project" value="TreeGrafter"/>
</dbReference>
<dbReference type="Proteomes" id="UP000321291">
    <property type="component" value="Chromosome"/>
</dbReference>
<dbReference type="AlphaFoldDB" id="A0A5B8VKM4"/>
<sequence length="535" mass="59294">MSIVFKDKPIFIGLPLKQLMSVKMKKLGIFLGIFFLVTHANGFVKVPDIISSGMVLQQQAAVPIWGTALPGEAIKVSFAGQQHEAKADMSGNWVIYLDPMQASSEGRMMMIQGINSIHLKAVVVGEVWLCAGQSNMQLILSMTSKGDSVIASANYPQLHLFNVSRTNAFGHTSGKLGVWEPCTPNSVKEFSAAGYYFGLGLTKHLKVPVGIINASFGGSQAEAWTPQAYLRIPELQPCIDRDTLWASQRADVQISYAKQLTDWKKYAEKEKAAGKKPKEAPHQPEALRDYRPTASIYNAMIAPLIPYKIKGCFWYQGENNEGRAEQYGVLLPTMIKAWRDKWNQQLPFGIIQLPNYRDKVAQPTDGAWSFLRDAQRRTADSLKTTGLIVLIDAGEAHNIHPHNKQIVGERMLRWALATQYNAPILPSGPRFIKAVTKNGAMVVDFDITGTGLKTTDGSEPESFALAGTDHKWYWAKAKIINKNEVRVWSEDVKNPVAVRYAFNNNPQNPNLTNDSGVPAAPFRSDNWTGPTHGKK</sequence>
<dbReference type="InterPro" id="IPR005181">
    <property type="entry name" value="SASA"/>
</dbReference>
<dbReference type="SUPFAM" id="SSF52266">
    <property type="entry name" value="SGNH hydrolase"/>
    <property type="match status" value="1"/>
</dbReference>
<dbReference type="Gene3D" id="3.40.50.1110">
    <property type="entry name" value="SGNH hydrolase"/>
    <property type="match status" value="1"/>
</dbReference>
<keyword evidence="1" id="KW-0378">Hydrolase</keyword>
<feature type="compositionally biased region" description="Low complexity" evidence="2">
    <location>
        <begin position="504"/>
        <end position="513"/>
    </location>
</feature>
<organism evidence="4 5">
    <name type="scientific">Arachidicoccus ginsenosidivorans</name>
    <dbReference type="NCBI Taxonomy" id="496057"/>
    <lineage>
        <taxon>Bacteria</taxon>
        <taxon>Pseudomonadati</taxon>
        <taxon>Bacteroidota</taxon>
        <taxon>Chitinophagia</taxon>
        <taxon>Chitinophagales</taxon>
        <taxon>Chitinophagaceae</taxon>
        <taxon>Arachidicoccus</taxon>
    </lineage>
</organism>
<evidence type="ECO:0000313" key="4">
    <source>
        <dbReference type="EMBL" id="QEC71889.1"/>
    </source>
</evidence>
<name>A0A5B8VKM4_9BACT</name>
<proteinExistence type="predicted"/>
<gene>
    <name evidence="4" type="ORF">FSB73_09655</name>
</gene>
<protein>
    <submittedName>
        <fullName evidence="4">Sialate O-acetylesterase</fullName>
    </submittedName>
</protein>
<evidence type="ECO:0000256" key="1">
    <source>
        <dbReference type="ARBA" id="ARBA00022801"/>
    </source>
</evidence>
<dbReference type="KEGG" id="agi:FSB73_09655"/>
<dbReference type="InterPro" id="IPR036514">
    <property type="entry name" value="SGNH_hydro_sf"/>
</dbReference>
<evidence type="ECO:0000313" key="5">
    <source>
        <dbReference type="Proteomes" id="UP000321291"/>
    </source>
</evidence>
<keyword evidence="5" id="KW-1185">Reference proteome</keyword>
<dbReference type="Pfam" id="PF03629">
    <property type="entry name" value="SASA"/>
    <property type="match status" value="1"/>
</dbReference>
<feature type="region of interest" description="Disordered" evidence="2">
    <location>
        <begin position="504"/>
        <end position="535"/>
    </location>
</feature>
<reference evidence="4 5" key="1">
    <citation type="journal article" date="2017" name="Int. J. Syst. Evol. Microbiol.">
        <title>Arachidicoccus ginsenosidivorans sp. nov., with ginsenoside-converting activity isolated from ginseng cultivating soil.</title>
        <authorList>
            <person name="Siddiqi M.Z."/>
            <person name="Aslam Z."/>
            <person name="Im W.T."/>
        </authorList>
    </citation>
    <scope>NUCLEOTIDE SEQUENCE [LARGE SCALE GENOMIC DNA]</scope>
    <source>
        <strain evidence="4 5">Gsoil 809</strain>
    </source>
</reference>
<accession>A0A5B8VKM4</accession>